<dbReference type="InParanoid" id="F0YRW0"/>
<evidence type="ECO:0000256" key="1">
    <source>
        <dbReference type="SAM" id="MobiDB-lite"/>
    </source>
</evidence>
<keyword evidence="3" id="KW-1185">Reference proteome</keyword>
<feature type="compositionally biased region" description="Basic and acidic residues" evidence="1">
    <location>
        <begin position="94"/>
        <end position="122"/>
    </location>
</feature>
<name>F0YRW0_AURAN</name>
<dbReference type="RefSeq" id="XP_009043152.1">
    <property type="nucleotide sequence ID" value="XM_009044904.1"/>
</dbReference>
<gene>
    <name evidence="2" type="ORF">AURANDRAFT_69151</name>
</gene>
<dbReference type="KEGG" id="aaf:AURANDRAFT_69151"/>
<dbReference type="EMBL" id="GL833766">
    <property type="protein sequence ID" value="EGB02149.1"/>
    <property type="molecule type" value="Genomic_DNA"/>
</dbReference>
<dbReference type="GeneID" id="20227274"/>
<dbReference type="AlphaFoldDB" id="F0YRW0"/>
<reference evidence="2 3" key="1">
    <citation type="journal article" date="2011" name="Proc. Natl. Acad. Sci. U.S.A.">
        <title>Niche of harmful alga Aureococcus anophagefferens revealed through ecogenomics.</title>
        <authorList>
            <person name="Gobler C.J."/>
            <person name="Berry D.L."/>
            <person name="Dyhrman S.T."/>
            <person name="Wilhelm S.W."/>
            <person name="Salamov A."/>
            <person name="Lobanov A.V."/>
            <person name="Zhang Y."/>
            <person name="Collier J.L."/>
            <person name="Wurch L.L."/>
            <person name="Kustka A.B."/>
            <person name="Dill B.D."/>
            <person name="Shah M."/>
            <person name="VerBerkmoes N.C."/>
            <person name="Kuo A."/>
            <person name="Terry A."/>
            <person name="Pangilinan J."/>
            <person name="Lindquist E.A."/>
            <person name="Lucas S."/>
            <person name="Paulsen I.T."/>
            <person name="Hattenrath-Lehmann T.K."/>
            <person name="Talmage S.C."/>
            <person name="Walker E.A."/>
            <person name="Koch F."/>
            <person name="Burson A.M."/>
            <person name="Marcoval M.A."/>
            <person name="Tang Y.Z."/>
            <person name="Lecleir G.R."/>
            <person name="Coyne K.J."/>
            <person name="Berg G.M."/>
            <person name="Bertrand E.M."/>
            <person name="Saito M.A."/>
            <person name="Gladyshev V.N."/>
            <person name="Grigoriev I.V."/>
        </authorList>
    </citation>
    <scope>NUCLEOTIDE SEQUENCE [LARGE SCALE GENOMIC DNA]</scope>
    <source>
        <strain evidence="3">CCMP 1984</strain>
    </source>
</reference>
<evidence type="ECO:0000313" key="2">
    <source>
        <dbReference type="EMBL" id="EGB02149.1"/>
    </source>
</evidence>
<sequence length="182" mass="19588">MSRHGALPSMLAPPPAFQNAKTIRSPRKAPRMGSIRGAGGCGPVQGWSEASPDSVTRQSMFALGRSRRCPGRPNSPAVDDDLSVESVQSADDCFEPRDSPETIRDFDRAPKDLPRIALDRRSGAPKNASPRSLLFRAVSIANEEPRRGSPPGSPTASRAFKVAPAPLAPLPVMRTPTPRHHR</sequence>
<protein>
    <submittedName>
        <fullName evidence="2">Uncharacterized protein</fullName>
    </submittedName>
</protein>
<dbReference type="Proteomes" id="UP000002729">
    <property type="component" value="Unassembled WGS sequence"/>
</dbReference>
<organism evidence="3">
    <name type="scientific">Aureococcus anophagefferens</name>
    <name type="common">Harmful bloom alga</name>
    <dbReference type="NCBI Taxonomy" id="44056"/>
    <lineage>
        <taxon>Eukaryota</taxon>
        <taxon>Sar</taxon>
        <taxon>Stramenopiles</taxon>
        <taxon>Ochrophyta</taxon>
        <taxon>Pelagophyceae</taxon>
        <taxon>Pelagomonadales</taxon>
        <taxon>Pelagomonadaceae</taxon>
        <taxon>Aureococcus</taxon>
    </lineage>
</organism>
<accession>F0YRW0</accession>
<proteinExistence type="predicted"/>
<evidence type="ECO:0000313" key="3">
    <source>
        <dbReference type="Proteomes" id="UP000002729"/>
    </source>
</evidence>
<feature type="region of interest" description="Disordered" evidence="1">
    <location>
        <begin position="1"/>
        <end position="182"/>
    </location>
</feature>